<evidence type="ECO:0000256" key="1">
    <source>
        <dbReference type="SAM" id="Phobius"/>
    </source>
</evidence>
<proteinExistence type="predicted"/>
<gene>
    <name evidence="2" type="ORF">LCGC14_1036050</name>
</gene>
<evidence type="ECO:0000313" key="2">
    <source>
        <dbReference type="EMBL" id="KKN10483.1"/>
    </source>
</evidence>
<sequence>MNKLEKEDQVKFEFLGIFIGMIISILICTLVISIMLGKSADIALLVAAVIAFAFGVVMVFTVYLVYFLKTYTVITHEELKALKEFKKKV</sequence>
<dbReference type="AlphaFoldDB" id="A0A0F9QZ92"/>
<keyword evidence="1" id="KW-0472">Membrane</keyword>
<feature type="transmembrane region" description="Helical" evidence="1">
    <location>
        <begin position="12"/>
        <end position="36"/>
    </location>
</feature>
<accession>A0A0F9QZ92</accession>
<name>A0A0F9QZ92_9ZZZZ</name>
<keyword evidence="1" id="KW-0812">Transmembrane</keyword>
<comment type="caution">
    <text evidence="2">The sequence shown here is derived from an EMBL/GenBank/DDBJ whole genome shotgun (WGS) entry which is preliminary data.</text>
</comment>
<organism evidence="2">
    <name type="scientific">marine sediment metagenome</name>
    <dbReference type="NCBI Taxonomy" id="412755"/>
    <lineage>
        <taxon>unclassified sequences</taxon>
        <taxon>metagenomes</taxon>
        <taxon>ecological metagenomes</taxon>
    </lineage>
</organism>
<feature type="transmembrane region" description="Helical" evidence="1">
    <location>
        <begin position="42"/>
        <end position="66"/>
    </location>
</feature>
<reference evidence="2" key="1">
    <citation type="journal article" date="2015" name="Nature">
        <title>Complex archaea that bridge the gap between prokaryotes and eukaryotes.</title>
        <authorList>
            <person name="Spang A."/>
            <person name="Saw J.H."/>
            <person name="Jorgensen S.L."/>
            <person name="Zaremba-Niedzwiedzka K."/>
            <person name="Martijn J."/>
            <person name="Lind A.E."/>
            <person name="van Eijk R."/>
            <person name="Schleper C."/>
            <person name="Guy L."/>
            <person name="Ettema T.J."/>
        </authorList>
    </citation>
    <scope>NUCLEOTIDE SEQUENCE</scope>
</reference>
<keyword evidence="1" id="KW-1133">Transmembrane helix</keyword>
<protein>
    <submittedName>
        <fullName evidence="2">Uncharacterized protein</fullName>
    </submittedName>
</protein>
<dbReference type="EMBL" id="LAZR01004240">
    <property type="protein sequence ID" value="KKN10483.1"/>
    <property type="molecule type" value="Genomic_DNA"/>
</dbReference>